<dbReference type="InterPro" id="IPR036390">
    <property type="entry name" value="WH_DNA-bd_sf"/>
</dbReference>
<name>A0ABU4RNC3_9HYPH</name>
<reference evidence="1 2" key="1">
    <citation type="submission" date="2023-11" db="EMBL/GenBank/DDBJ databases">
        <authorList>
            <person name="Bao R."/>
        </authorList>
    </citation>
    <scope>NUCLEOTIDE SEQUENCE [LARGE SCALE GENOMIC DNA]</scope>
    <source>
        <strain evidence="1 2">PJ23</strain>
    </source>
</reference>
<evidence type="ECO:0000313" key="1">
    <source>
        <dbReference type="EMBL" id="MDX6805155.1"/>
    </source>
</evidence>
<gene>
    <name evidence="1" type="ORF">SCD90_03670</name>
</gene>
<dbReference type="SUPFAM" id="SSF46785">
    <property type="entry name" value="Winged helix' DNA-binding domain"/>
    <property type="match status" value="1"/>
</dbReference>
<dbReference type="Pfam" id="PF11625">
    <property type="entry name" value="DUF3253"/>
    <property type="match status" value="1"/>
</dbReference>
<protein>
    <submittedName>
        <fullName evidence="1">DUF3253 domain-containing protein</fullName>
    </submittedName>
</protein>
<dbReference type="Gene3D" id="1.10.10.10">
    <property type="entry name" value="Winged helix-like DNA-binding domain superfamily/Winged helix DNA-binding domain"/>
    <property type="match status" value="1"/>
</dbReference>
<keyword evidence="2" id="KW-1185">Reference proteome</keyword>
<comment type="caution">
    <text evidence="1">The sequence shown here is derived from an EMBL/GenBank/DDBJ whole genome shotgun (WGS) entry which is preliminary data.</text>
</comment>
<proteinExistence type="predicted"/>
<dbReference type="EMBL" id="JAXAFJ010000002">
    <property type="protein sequence ID" value="MDX6805155.1"/>
    <property type="molecule type" value="Genomic_DNA"/>
</dbReference>
<accession>A0ABU4RNC3</accession>
<dbReference type="InterPro" id="IPR036388">
    <property type="entry name" value="WH-like_DNA-bd_sf"/>
</dbReference>
<dbReference type="InterPro" id="IPR021660">
    <property type="entry name" value="DUF3253"/>
</dbReference>
<organism evidence="1 2">
    <name type="scientific">Terrihabitans rhizophilus</name>
    <dbReference type="NCBI Taxonomy" id="3092662"/>
    <lineage>
        <taxon>Bacteria</taxon>
        <taxon>Pseudomonadati</taxon>
        <taxon>Pseudomonadota</taxon>
        <taxon>Alphaproteobacteria</taxon>
        <taxon>Hyphomicrobiales</taxon>
        <taxon>Terrihabitans</taxon>
    </lineage>
</organism>
<sequence>MNDGQLEDIILRMTAERGTGKSICPSEAARAAGAANDTDWHPLMQPVRRAAVRLAKAGRITILRKGKPVDPDAFKGIYRLTTGSQEDPL</sequence>
<evidence type="ECO:0000313" key="2">
    <source>
        <dbReference type="Proteomes" id="UP001274321"/>
    </source>
</evidence>
<dbReference type="RefSeq" id="WP_319843285.1">
    <property type="nucleotide sequence ID" value="NZ_JAXAFJ010000002.1"/>
</dbReference>
<dbReference type="Proteomes" id="UP001274321">
    <property type="component" value="Unassembled WGS sequence"/>
</dbReference>